<dbReference type="RefSeq" id="XP_007390479.1">
    <property type="nucleotide sequence ID" value="XM_007390417.1"/>
</dbReference>
<dbReference type="Pfam" id="PF06398">
    <property type="entry name" value="Pex24p"/>
    <property type="match status" value="1"/>
</dbReference>
<dbReference type="GO" id="GO:0007031">
    <property type="term" value="P:peroxisome organization"/>
    <property type="evidence" value="ECO:0007669"/>
    <property type="project" value="UniProtKB-ARBA"/>
</dbReference>
<proteinExistence type="predicted"/>
<accession>K5WP90</accession>
<dbReference type="InParanoid" id="K5WP90"/>
<dbReference type="KEGG" id="pco:PHACADRAFT_247370"/>
<reference evidence="2 3" key="1">
    <citation type="journal article" date="2012" name="BMC Genomics">
        <title>Comparative genomics of the white-rot fungi, Phanerochaete carnosa and P. chrysosporium, to elucidate the genetic basis of the distinct wood types they colonize.</title>
        <authorList>
            <person name="Suzuki H."/>
            <person name="MacDonald J."/>
            <person name="Syed K."/>
            <person name="Salamov A."/>
            <person name="Hori C."/>
            <person name="Aerts A."/>
            <person name="Henrissat B."/>
            <person name="Wiebenga A."/>
            <person name="vanKuyk P.A."/>
            <person name="Barry K."/>
            <person name="Lindquist E."/>
            <person name="LaButti K."/>
            <person name="Lapidus A."/>
            <person name="Lucas S."/>
            <person name="Coutinho P."/>
            <person name="Gong Y."/>
            <person name="Samejima M."/>
            <person name="Mahadevan R."/>
            <person name="Abou-Zaid M."/>
            <person name="de Vries R.P."/>
            <person name="Igarashi K."/>
            <person name="Yadav J.S."/>
            <person name="Grigoriev I.V."/>
            <person name="Master E.R."/>
        </authorList>
    </citation>
    <scope>NUCLEOTIDE SEQUENCE [LARGE SCALE GENOMIC DNA]</scope>
    <source>
        <strain evidence="2 3">HHB-10118-sp</strain>
    </source>
</reference>
<feature type="domain" description="TECPR1-like DysF" evidence="1">
    <location>
        <begin position="9"/>
        <end position="123"/>
    </location>
</feature>
<dbReference type="OrthoDB" id="72441at2759"/>
<dbReference type="AlphaFoldDB" id="K5WP90"/>
<name>K5WP90_PHACS</name>
<sequence>MENYDKDVYRWAVIYENQRGFTLFSTAYYSRLPLLPIDPPAFTLPSTSRIVRGKSPSLRLSTYPLPDGSWRWVSRKWMVDMRGDGQTQYDGFEYNWLFRKHHWRAQTGFMSAGGWVRRRRWVRLMVRPALSKQPTGDTVSEATTGLLAAILPHPETGTTRPPSVIVTAEDEDEDEKSWKEDVVWKGNVEEDWQRCRRALMRLDRDGRKLELWQRWMHDSRLDVAHDEVETSALRKQWTEDEHPLPSQHVREGTATVDEKLAGDTGVIIEPAAREHIARVLQVHGQDILHLFVYPDSRAQFIELVTRANLLADISGGLEGLSTLSLLDFWSSSQSLQNLIGEGSSV</sequence>
<protein>
    <recommendedName>
        <fullName evidence="1">TECPR1-like DysF domain-containing protein</fullName>
    </recommendedName>
</protein>
<dbReference type="GeneID" id="18914066"/>
<evidence type="ECO:0000313" key="2">
    <source>
        <dbReference type="EMBL" id="EKM61044.1"/>
    </source>
</evidence>
<evidence type="ECO:0000313" key="3">
    <source>
        <dbReference type="Proteomes" id="UP000008370"/>
    </source>
</evidence>
<evidence type="ECO:0000259" key="1">
    <source>
        <dbReference type="Pfam" id="PF06398"/>
    </source>
</evidence>
<dbReference type="GO" id="GO:0005778">
    <property type="term" value="C:peroxisomal membrane"/>
    <property type="evidence" value="ECO:0007669"/>
    <property type="project" value="UniProtKB-ARBA"/>
</dbReference>
<dbReference type="STRING" id="650164.K5WP90"/>
<organism evidence="2 3">
    <name type="scientific">Phanerochaete carnosa (strain HHB-10118-sp)</name>
    <name type="common">White-rot fungus</name>
    <name type="synonym">Peniophora carnosa</name>
    <dbReference type="NCBI Taxonomy" id="650164"/>
    <lineage>
        <taxon>Eukaryota</taxon>
        <taxon>Fungi</taxon>
        <taxon>Dikarya</taxon>
        <taxon>Basidiomycota</taxon>
        <taxon>Agaricomycotina</taxon>
        <taxon>Agaricomycetes</taxon>
        <taxon>Polyporales</taxon>
        <taxon>Phanerochaetaceae</taxon>
        <taxon>Phanerochaete</taxon>
    </lineage>
</organism>
<gene>
    <name evidence="2" type="ORF">PHACADRAFT_247370</name>
</gene>
<keyword evidence="3" id="KW-1185">Reference proteome</keyword>
<dbReference type="HOGENOM" id="CLU_025584_0_0_1"/>
<dbReference type="Proteomes" id="UP000008370">
    <property type="component" value="Unassembled WGS sequence"/>
</dbReference>
<dbReference type="InterPro" id="IPR010482">
    <property type="entry name" value="TECPR1-like_DysF"/>
</dbReference>
<dbReference type="EMBL" id="JH930468">
    <property type="protein sequence ID" value="EKM61044.1"/>
    <property type="molecule type" value="Genomic_DNA"/>
</dbReference>